<evidence type="ECO:0000313" key="8">
    <source>
        <dbReference type="EMBL" id="KAH6647753.1"/>
    </source>
</evidence>
<dbReference type="PANTHER" id="PTHR33307">
    <property type="entry name" value="ALPHA-RHAMNOSIDASE (EUROFUNG)"/>
    <property type="match status" value="1"/>
</dbReference>
<dbReference type="PIRSF" id="PIRSF010631">
    <property type="entry name" value="A-rhamnsds"/>
    <property type="match status" value="1"/>
</dbReference>
<feature type="domain" description="Bacterial alpha-L-rhamnosidase N-terminal" evidence="5">
    <location>
        <begin position="164"/>
        <end position="330"/>
    </location>
</feature>
<feature type="domain" description="Alpha-L-rhamnosidase concanavalin-like" evidence="4">
    <location>
        <begin position="339"/>
        <end position="444"/>
    </location>
</feature>
<name>A0A9P8UD65_9PEZI</name>
<feature type="domain" description="Alpha-L-rhamnosidase C-terminal" evidence="7">
    <location>
        <begin position="809"/>
        <end position="883"/>
    </location>
</feature>
<dbReference type="Proteomes" id="UP000758603">
    <property type="component" value="Unassembled WGS sequence"/>
</dbReference>
<dbReference type="PANTHER" id="PTHR33307:SF6">
    <property type="entry name" value="ALPHA-RHAMNOSIDASE (EUROFUNG)-RELATED"/>
    <property type="match status" value="1"/>
</dbReference>
<sequence>MSSPSITNVRFEQHHDGFGVNTSTPRISWSFADVDASSRNWQQEAYELYILVDGDGSAHQTEIAGEGSLLVPWPARPLKSRESASVQVRVRGRSCSWKDGEWRHDGDATQSDWSPVVRVEAALLLADDWTSQFITLTDDFPKEAEDGSLRPISFVKQGSLPAGKITRARLYITAHGVYQAHINGKPVGDQCMAPGWTSYKHRQYYQTFDVAELLRSDQKFDLNVEVGAGWYASALGWAGGRRCRFGSNLGLLAQLEVDFEGATTSFMVGTDESWQSSLNSIVRSEIYNGEVYDARLRAGSGKLSWYPVKVDKTPSAQLIPQEAPPVRVTEEKDIVDILKTPSGRTIIDFGQNLVGKLRINSLHKPRDHQIRFRHAEVLEHGEIGVRPLRFAASQYAVISNGDEIEGQSPCFTFHGFRYVEVDGWSPEDQECPLTKWSLTALVMHSDMKQTGWFRCSHKQVSQLHENVMWSMRGNFVSIPTDCPQRDERLGWTGDIQVFSPTASFLYDTSAMLGGWIQDVAAEQLADGDGIPPFVVPNVIGRDDEAVKDEWWPRVANAVWDDVVAILPWDLYQAFGDEAVLSKQYQSMQAWVDKGVKRGEDGLWESDKWQLGDWLDPAAPPSEPGFGKTDGVLVADAYLVRITWILANVARILGNHLDHTRYQDDWLRLKNRFQEKYITPAGLVVSDTQTAIALAIVFDLFATEKQRIFAGERLVRAVRFAQFRVTTGFAGTPIILRALSMVQRPQYAYRMLLEKRCPSWMYPVSMGATTIWERWDSMLPDGSINPGEMTSFNHYALGSVANWLHEDVGGISPLTPGWKQIKIRPIPGPALTWAQVRHDCPYGTIGASWTLQEDEFKLEIIVPPNTTACVVLPGHYTNSAEEYKEGTWVGSGRHTFTNQYRSRDTWPPTGIHPEFWPQPHAELI</sequence>
<reference evidence="8" key="1">
    <citation type="journal article" date="2021" name="Nat. Commun.">
        <title>Genetic determinants of endophytism in the Arabidopsis root mycobiome.</title>
        <authorList>
            <person name="Mesny F."/>
            <person name="Miyauchi S."/>
            <person name="Thiergart T."/>
            <person name="Pickel B."/>
            <person name="Atanasova L."/>
            <person name="Karlsson M."/>
            <person name="Huettel B."/>
            <person name="Barry K.W."/>
            <person name="Haridas S."/>
            <person name="Chen C."/>
            <person name="Bauer D."/>
            <person name="Andreopoulos W."/>
            <person name="Pangilinan J."/>
            <person name="LaButti K."/>
            <person name="Riley R."/>
            <person name="Lipzen A."/>
            <person name="Clum A."/>
            <person name="Drula E."/>
            <person name="Henrissat B."/>
            <person name="Kohler A."/>
            <person name="Grigoriev I.V."/>
            <person name="Martin F.M."/>
            <person name="Hacquard S."/>
        </authorList>
    </citation>
    <scope>NUCLEOTIDE SEQUENCE</scope>
    <source>
        <strain evidence="8">MPI-SDFR-AT-0073</strain>
    </source>
</reference>
<dbReference type="Pfam" id="PF08531">
    <property type="entry name" value="Bac_rhamnosid_N"/>
    <property type="match status" value="1"/>
</dbReference>
<dbReference type="Pfam" id="PF25788">
    <property type="entry name" value="Ig_Rha78A_N"/>
    <property type="match status" value="1"/>
</dbReference>
<dbReference type="Pfam" id="PF17390">
    <property type="entry name" value="Bac_rhamnosid_C"/>
    <property type="match status" value="1"/>
</dbReference>
<evidence type="ECO:0000259" key="4">
    <source>
        <dbReference type="Pfam" id="PF05592"/>
    </source>
</evidence>
<keyword evidence="9" id="KW-1185">Reference proteome</keyword>
<dbReference type="Gene3D" id="2.60.40.10">
    <property type="entry name" value="Immunoglobulins"/>
    <property type="match status" value="1"/>
</dbReference>
<evidence type="ECO:0000259" key="5">
    <source>
        <dbReference type="Pfam" id="PF08531"/>
    </source>
</evidence>
<dbReference type="Gene3D" id="2.60.120.260">
    <property type="entry name" value="Galactose-binding domain-like"/>
    <property type="match status" value="2"/>
</dbReference>
<protein>
    <recommendedName>
        <fullName evidence="2">alpha-L-rhamnosidase</fullName>
        <ecNumber evidence="2">3.2.1.40</ecNumber>
    </recommendedName>
</protein>
<keyword evidence="3" id="KW-0378">Hydrolase</keyword>
<gene>
    <name evidence="8" type="ORF">BKA67DRAFT_523254</name>
</gene>
<dbReference type="GeneID" id="70127338"/>
<dbReference type="Pfam" id="PF05592">
    <property type="entry name" value="Bac_rhamnosid"/>
    <property type="match status" value="1"/>
</dbReference>
<comment type="catalytic activity">
    <reaction evidence="1">
        <text>Hydrolysis of terminal non-reducing alpha-L-rhamnose residues in alpha-L-rhamnosides.</text>
        <dbReference type="EC" id="3.2.1.40"/>
    </reaction>
</comment>
<dbReference type="InterPro" id="IPR013783">
    <property type="entry name" value="Ig-like_fold"/>
</dbReference>
<evidence type="ECO:0000256" key="2">
    <source>
        <dbReference type="ARBA" id="ARBA00012652"/>
    </source>
</evidence>
<dbReference type="EC" id="3.2.1.40" evidence="2"/>
<dbReference type="InterPro" id="IPR008928">
    <property type="entry name" value="6-hairpin_glycosidase_sf"/>
</dbReference>
<dbReference type="InterPro" id="IPR016007">
    <property type="entry name" value="Alpha_rhamnosid"/>
</dbReference>
<organism evidence="8 9">
    <name type="scientific">Truncatella angustata</name>
    <dbReference type="NCBI Taxonomy" id="152316"/>
    <lineage>
        <taxon>Eukaryota</taxon>
        <taxon>Fungi</taxon>
        <taxon>Dikarya</taxon>
        <taxon>Ascomycota</taxon>
        <taxon>Pezizomycotina</taxon>
        <taxon>Sordariomycetes</taxon>
        <taxon>Xylariomycetidae</taxon>
        <taxon>Amphisphaeriales</taxon>
        <taxon>Sporocadaceae</taxon>
        <taxon>Truncatella</taxon>
    </lineage>
</organism>
<evidence type="ECO:0000256" key="3">
    <source>
        <dbReference type="ARBA" id="ARBA00022801"/>
    </source>
</evidence>
<evidence type="ECO:0000259" key="6">
    <source>
        <dbReference type="Pfam" id="PF17389"/>
    </source>
</evidence>
<dbReference type="RefSeq" id="XP_045954265.1">
    <property type="nucleotide sequence ID" value="XM_046098446.1"/>
</dbReference>
<dbReference type="InterPro" id="IPR012341">
    <property type="entry name" value="6hp_glycosidase-like_sf"/>
</dbReference>
<dbReference type="InterPro" id="IPR013737">
    <property type="entry name" value="Bac_rhamnosid_N"/>
</dbReference>
<dbReference type="Gene3D" id="1.50.10.10">
    <property type="match status" value="1"/>
</dbReference>
<dbReference type="InterPro" id="IPR035396">
    <property type="entry name" value="Bac_rhamnosid6H"/>
</dbReference>
<comment type="caution">
    <text evidence="8">The sequence shown here is derived from an EMBL/GenBank/DDBJ whole genome shotgun (WGS) entry which is preliminary data.</text>
</comment>
<dbReference type="InterPro" id="IPR008902">
    <property type="entry name" value="Rhamnosid_concanavalin"/>
</dbReference>
<dbReference type="GO" id="GO:0030596">
    <property type="term" value="F:alpha-L-rhamnosidase activity"/>
    <property type="evidence" value="ECO:0007669"/>
    <property type="project" value="UniProtKB-EC"/>
</dbReference>
<dbReference type="OrthoDB" id="10036721at2759"/>
<evidence type="ECO:0000313" key="9">
    <source>
        <dbReference type="Proteomes" id="UP000758603"/>
    </source>
</evidence>
<dbReference type="GO" id="GO:0005975">
    <property type="term" value="P:carbohydrate metabolic process"/>
    <property type="evidence" value="ECO:0007669"/>
    <property type="project" value="InterPro"/>
</dbReference>
<accession>A0A9P8UD65</accession>
<evidence type="ECO:0000259" key="7">
    <source>
        <dbReference type="Pfam" id="PF17390"/>
    </source>
</evidence>
<feature type="domain" description="Alpha-L-rhamnosidase six-hairpin glycosidase" evidence="6">
    <location>
        <begin position="448"/>
        <end position="807"/>
    </location>
</feature>
<proteinExistence type="predicted"/>
<dbReference type="Gene3D" id="2.60.420.10">
    <property type="entry name" value="Maltose phosphorylase, domain 3"/>
    <property type="match status" value="1"/>
</dbReference>
<dbReference type="Pfam" id="PF17389">
    <property type="entry name" value="Bac_rhamnosid6H"/>
    <property type="match status" value="1"/>
</dbReference>
<dbReference type="EMBL" id="JAGPXC010000008">
    <property type="protein sequence ID" value="KAH6647753.1"/>
    <property type="molecule type" value="Genomic_DNA"/>
</dbReference>
<dbReference type="AlphaFoldDB" id="A0A9P8UD65"/>
<evidence type="ECO:0000256" key="1">
    <source>
        <dbReference type="ARBA" id="ARBA00001445"/>
    </source>
</evidence>
<dbReference type="SUPFAM" id="SSF48208">
    <property type="entry name" value="Six-hairpin glycosidases"/>
    <property type="match status" value="1"/>
</dbReference>
<dbReference type="InterPro" id="IPR035398">
    <property type="entry name" value="Bac_rhamnosid_C"/>
</dbReference>